<dbReference type="EMBL" id="PXYV01000006">
    <property type="protein sequence ID" value="PSR23378.1"/>
    <property type="molecule type" value="Genomic_DNA"/>
</dbReference>
<evidence type="ECO:0000313" key="1">
    <source>
        <dbReference type="EMBL" id="PSR23378.1"/>
    </source>
</evidence>
<name>A0A2T2WMB7_9FIRM</name>
<comment type="caution">
    <text evidence="1">The sequence shown here is derived from an EMBL/GenBank/DDBJ whole genome shotgun (WGS) entry which is preliminary data.</text>
</comment>
<sequence length="79" mass="8661">MAAIHDLIVQISGAGWRRRRQTVPVPIPVPETTAWISVDRHVAVLAGDEGNLRHAMDDRSLFQRDATTFATGTVPIPGF</sequence>
<reference evidence="1 2" key="1">
    <citation type="journal article" date="2014" name="BMC Genomics">
        <title>Comparison of environmental and isolate Sulfobacillus genomes reveals diverse carbon, sulfur, nitrogen, and hydrogen metabolisms.</title>
        <authorList>
            <person name="Justice N.B."/>
            <person name="Norman A."/>
            <person name="Brown C.T."/>
            <person name="Singh A."/>
            <person name="Thomas B.C."/>
            <person name="Banfield J.F."/>
        </authorList>
    </citation>
    <scope>NUCLEOTIDE SEQUENCE [LARGE SCALE GENOMIC DNA]</scope>
    <source>
        <strain evidence="1">AMDSBA3</strain>
    </source>
</reference>
<evidence type="ECO:0000313" key="2">
    <source>
        <dbReference type="Proteomes" id="UP000241848"/>
    </source>
</evidence>
<dbReference type="Proteomes" id="UP000241848">
    <property type="component" value="Unassembled WGS sequence"/>
</dbReference>
<protein>
    <submittedName>
        <fullName evidence="1">Uncharacterized protein</fullName>
    </submittedName>
</protein>
<accession>A0A2T2WMB7</accession>
<gene>
    <name evidence="1" type="ORF">C7B45_03445</name>
</gene>
<proteinExistence type="predicted"/>
<dbReference type="AlphaFoldDB" id="A0A2T2WMB7"/>
<organism evidence="1 2">
    <name type="scientific">Sulfobacillus acidophilus</name>
    <dbReference type="NCBI Taxonomy" id="53633"/>
    <lineage>
        <taxon>Bacteria</taxon>
        <taxon>Bacillati</taxon>
        <taxon>Bacillota</taxon>
        <taxon>Clostridia</taxon>
        <taxon>Eubacteriales</taxon>
        <taxon>Clostridiales Family XVII. Incertae Sedis</taxon>
        <taxon>Sulfobacillus</taxon>
    </lineage>
</organism>